<sequence>MSGKRKRIVVSLETKLKAIERLDKGETIKKVAAELGVGEVTVGDWKRKRSDIEKWVHQHVNASAGGSGLPRKTMKKGEYELTSEALFLWFCQIRGMASPITGPMLHTKALDFHKKFKDGEESFTASDGWINRWKAKYGVRQLDISGEKLSADHSEISEFRSKLEDFIIENGLTSEQLFNCDETGLNHRMLPTKTLASRQEQTPPGFKKVRRG</sequence>
<accession>A0A1B6LHZ8</accession>
<dbReference type="Pfam" id="PF03221">
    <property type="entry name" value="HTH_Tnp_Tc5"/>
    <property type="match status" value="1"/>
</dbReference>
<evidence type="ECO:0000256" key="3">
    <source>
        <dbReference type="ARBA" id="ARBA00023242"/>
    </source>
</evidence>
<feature type="DNA-binding region" description="H-T-H motif" evidence="4">
    <location>
        <begin position="28"/>
        <end position="48"/>
    </location>
</feature>
<dbReference type="PROSITE" id="PS51253">
    <property type="entry name" value="HTH_CENPB"/>
    <property type="match status" value="1"/>
</dbReference>
<comment type="subcellular location">
    <subcellularLocation>
        <location evidence="1 4">Nucleus</location>
    </subcellularLocation>
</comment>
<evidence type="ECO:0000256" key="1">
    <source>
        <dbReference type="ARBA" id="ARBA00004123"/>
    </source>
</evidence>
<dbReference type="GO" id="GO:0005634">
    <property type="term" value="C:nucleus"/>
    <property type="evidence" value="ECO:0007669"/>
    <property type="project" value="UniProtKB-SubCell"/>
</dbReference>
<name>A0A1B6LHZ8_9HEMI</name>
<proteinExistence type="predicted"/>
<organism evidence="8">
    <name type="scientific">Graphocephala atropunctata</name>
    <dbReference type="NCBI Taxonomy" id="36148"/>
    <lineage>
        <taxon>Eukaryota</taxon>
        <taxon>Metazoa</taxon>
        <taxon>Ecdysozoa</taxon>
        <taxon>Arthropoda</taxon>
        <taxon>Hexapoda</taxon>
        <taxon>Insecta</taxon>
        <taxon>Pterygota</taxon>
        <taxon>Neoptera</taxon>
        <taxon>Paraneoptera</taxon>
        <taxon>Hemiptera</taxon>
        <taxon>Auchenorrhyncha</taxon>
        <taxon>Membracoidea</taxon>
        <taxon>Cicadellidae</taxon>
        <taxon>Cicadellinae</taxon>
        <taxon>Cicadellini</taxon>
        <taxon>Graphocephala</taxon>
    </lineage>
</organism>
<keyword evidence="2 4" id="KW-0238">DNA-binding</keyword>
<keyword evidence="3 4" id="KW-0539">Nucleus</keyword>
<dbReference type="InterPro" id="IPR007889">
    <property type="entry name" value="HTH_Psq"/>
</dbReference>
<feature type="domain" description="HTH psq-type" evidence="6">
    <location>
        <begin position="1"/>
        <end position="52"/>
    </location>
</feature>
<evidence type="ECO:0008006" key="9">
    <source>
        <dbReference type="Google" id="ProtNLM"/>
    </source>
</evidence>
<reference evidence="8" key="1">
    <citation type="submission" date="2015-11" db="EMBL/GenBank/DDBJ databases">
        <title>De novo transcriptome assembly of four potential Pierce s Disease insect vectors from Arizona vineyards.</title>
        <authorList>
            <person name="Tassone E.E."/>
        </authorList>
    </citation>
    <scope>NUCLEOTIDE SEQUENCE</scope>
</reference>
<dbReference type="Gene3D" id="1.10.10.10">
    <property type="entry name" value="Winged helix-like DNA-binding domain superfamily/Winged helix DNA-binding domain"/>
    <property type="match status" value="1"/>
</dbReference>
<dbReference type="GO" id="GO:0003677">
    <property type="term" value="F:DNA binding"/>
    <property type="evidence" value="ECO:0007669"/>
    <property type="project" value="UniProtKB-UniRule"/>
</dbReference>
<protein>
    <recommendedName>
        <fullName evidence="9">HTH CENPB-type domain-containing protein</fullName>
    </recommendedName>
</protein>
<dbReference type="EMBL" id="GEBQ01016699">
    <property type="protein sequence ID" value="JAT23278.1"/>
    <property type="molecule type" value="Transcribed_RNA"/>
</dbReference>
<feature type="region of interest" description="Disordered" evidence="5">
    <location>
        <begin position="193"/>
        <end position="212"/>
    </location>
</feature>
<evidence type="ECO:0000313" key="8">
    <source>
        <dbReference type="EMBL" id="JAT23278.1"/>
    </source>
</evidence>
<feature type="domain" description="HTH CENPB-type" evidence="7">
    <location>
        <begin position="70"/>
        <end position="143"/>
    </location>
</feature>
<dbReference type="PANTHER" id="PTHR19303">
    <property type="entry name" value="TRANSPOSON"/>
    <property type="match status" value="1"/>
</dbReference>
<dbReference type="InterPro" id="IPR009057">
    <property type="entry name" value="Homeodomain-like_sf"/>
</dbReference>
<dbReference type="Pfam" id="PF13384">
    <property type="entry name" value="HTH_23"/>
    <property type="match status" value="1"/>
</dbReference>
<dbReference type="InterPro" id="IPR036388">
    <property type="entry name" value="WH-like_DNA-bd_sf"/>
</dbReference>
<dbReference type="AlphaFoldDB" id="A0A1B6LHZ8"/>
<dbReference type="SMART" id="SM00674">
    <property type="entry name" value="CENPB"/>
    <property type="match status" value="1"/>
</dbReference>
<evidence type="ECO:0000256" key="2">
    <source>
        <dbReference type="ARBA" id="ARBA00023125"/>
    </source>
</evidence>
<dbReference type="PROSITE" id="PS50960">
    <property type="entry name" value="HTH_PSQ"/>
    <property type="match status" value="1"/>
</dbReference>
<dbReference type="InterPro" id="IPR050863">
    <property type="entry name" value="CenT-Element_Derived"/>
</dbReference>
<dbReference type="InterPro" id="IPR006600">
    <property type="entry name" value="HTH_CenpB_DNA-bd_dom"/>
</dbReference>
<evidence type="ECO:0000256" key="5">
    <source>
        <dbReference type="SAM" id="MobiDB-lite"/>
    </source>
</evidence>
<gene>
    <name evidence="8" type="ORF">g.394</name>
</gene>
<dbReference type="SUPFAM" id="SSF46689">
    <property type="entry name" value="Homeodomain-like"/>
    <property type="match status" value="2"/>
</dbReference>
<dbReference type="Gene3D" id="1.10.10.60">
    <property type="entry name" value="Homeodomain-like"/>
    <property type="match status" value="1"/>
</dbReference>
<evidence type="ECO:0000259" key="7">
    <source>
        <dbReference type="PROSITE" id="PS51253"/>
    </source>
</evidence>
<dbReference type="PANTHER" id="PTHR19303:SF16">
    <property type="entry name" value="JERKY PROTEIN HOMOLOG-LIKE"/>
    <property type="match status" value="1"/>
</dbReference>
<evidence type="ECO:0000256" key="4">
    <source>
        <dbReference type="PROSITE-ProRule" id="PRU00320"/>
    </source>
</evidence>
<evidence type="ECO:0000259" key="6">
    <source>
        <dbReference type="PROSITE" id="PS50960"/>
    </source>
</evidence>